<evidence type="ECO:0000313" key="2">
    <source>
        <dbReference type="EMBL" id="MFC4305266.1"/>
    </source>
</evidence>
<accession>A0ABV8SCI8</accession>
<name>A0ABV8SCI8_9BACL</name>
<feature type="transmembrane region" description="Helical" evidence="1">
    <location>
        <begin position="53"/>
        <end position="75"/>
    </location>
</feature>
<feature type="transmembrane region" description="Helical" evidence="1">
    <location>
        <begin position="87"/>
        <end position="110"/>
    </location>
</feature>
<keyword evidence="3" id="KW-1185">Reference proteome</keyword>
<comment type="caution">
    <text evidence="2">The sequence shown here is derived from an EMBL/GenBank/DDBJ whole genome shotgun (WGS) entry which is preliminary data.</text>
</comment>
<keyword evidence="1" id="KW-0812">Transmembrane</keyword>
<sequence>MSKQRMIDDERVIFARNEGAMITLQCLVAVMFIDLILQALIPEKLKLHVWPEVFPEGFPIDIGFMFSFIAIMGFYHKWRREQTIGTARFVFALFIALFLFVVIFGVVAIWRQNQGLPVWP</sequence>
<proteinExistence type="predicted"/>
<dbReference type="EMBL" id="JBHSED010000036">
    <property type="protein sequence ID" value="MFC4305266.1"/>
    <property type="molecule type" value="Genomic_DNA"/>
</dbReference>
<dbReference type="RefSeq" id="WP_204603893.1">
    <property type="nucleotide sequence ID" value="NZ_JBHSED010000036.1"/>
</dbReference>
<evidence type="ECO:0000313" key="3">
    <source>
        <dbReference type="Proteomes" id="UP001595755"/>
    </source>
</evidence>
<reference evidence="3" key="1">
    <citation type="journal article" date="2019" name="Int. J. Syst. Evol. Microbiol.">
        <title>The Global Catalogue of Microorganisms (GCM) 10K type strain sequencing project: providing services to taxonomists for standard genome sequencing and annotation.</title>
        <authorList>
            <consortium name="The Broad Institute Genomics Platform"/>
            <consortium name="The Broad Institute Genome Sequencing Center for Infectious Disease"/>
            <person name="Wu L."/>
            <person name="Ma J."/>
        </authorList>
    </citation>
    <scope>NUCLEOTIDE SEQUENCE [LARGE SCALE GENOMIC DNA]</scope>
    <source>
        <strain evidence="3">CGMCC 4.1641</strain>
    </source>
</reference>
<protein>
    <recommendedName>
        <fullName evidence="4">DUF1648 domain-containing protein</fullName>
    </recommendedName>
</protein>
<keyword evidence="1" id="KW-0472">Membrane</keyword>
<dbReference type="Proteomes" id="UP001595755">
    <property type="component" value="Unassembled WGS sequence"/>
</dbReference>
<evidence type="ECO:0000256" key="1">
    <source>
        <dbReference type="SAM" id="Phobius"/>
    </source>
</evidence>
<keyword evidence="1" id="KW-1133">Transmembrane helix</keyword>
<evidence type="ECO:0008006" key="4">
    <source>
        <dbReference type="Google" id="ProtNLM"/>
    </source>
</evidence>
<feature type="transmembrane region" description="Helical" evidence="1">
    <location>
        <begin position="21"/>
        <end position="41"/>
    </location>
</feature>
<gene>
    <name evidence="2" type="ORF">ACFO1S_17680</name>
</gene>
<organism evidence="2 3">
    <name type="scientific">Cohnella boryungensis</name>
    <dbReference type="NCBI Taxonomy" id="768479"/>
    <lineage>
        <taxon>Bacteria</taxon>
        <taxon>Bacillati</taxon>
        <taxon>Bacillota</taxon>
        <taxon>Bacilli</taxon>
        <taxon>Bacillales</taxon>
        <taxon>Paenibacillaceae</taxon>
        <taxon>Cohnella</taxon>
    </lineage>
</organism>